<dbReference type="STRING" id="463025.BAU08_05825"/>
<reference evidence="2 3" key="1">
    <citation type="submission" date="2016-06" db="EMBL/GenBank/DDBJ databases">
        <title>Complete genome sequences of Bordetella bronchialis and Bordetella flabilis.</title>
        <authorList>
            <person name="LiPuma J.J."/>
            <person name="Spilker T."/>
        </authorList>
    </citation>
    <scope>NUCLEOTIDE SEQUENCE [LARGE SCALE GENOMIC DNA]</scope>
    <source>
        <strain evidence="2 3">AU17976</strain>
    </source>
</reference>
<dbReference type="Pfam" id="PF10948">
    <property type="entry name" value="DUF2635"/>
    <property type="match status" value="1"/>
</dbReference>
<dbReference type="Proteomes" id="UP000092213">
    <property type="component" value="Chromosome"/>
</dbReference>
<dbReference type="InterPro" id="IPR024400">
    <property type="entry name" value="DUF2635"/>
</dbReference>
<dbReference type="EMBL" id="CP016171">
    <property type="protein sequence ID" value="ANN70913.1"/>
    <property type="molecule type" value="Genomic_DNA"/>
</dbReference>
<evidence type="ECO:0008006" key="4">
    <source>
        <dbReference type="Google" id="ProtNLM"/>
    </source>
</evidence>
<sequence>MYIKPAAGLRVIDPVRKQFMPAEGMEVDEHDFYWARRLRDGDVVRATPPGASPTNKPAADQAPAASTDKEGK</sequence>
<proteinExistence type="predicted"/>
<evidence type="ECO:0000313" key="2">
    <source>
        <dbReference type="EMBL" id="ANN70913.1"/>
    </source>
</evidence>
<organism evidence="2 3">
    <name type="scientific">Bordetella bronchialis</name>
    <dbReference type="NCBI Taxonomy" id="463025"/>
    <lineage>
        <taxon>Bacteria</taxon>
        <taxon>Pseudomonadati</taxon>
        <taxon>Pseudomonadota</taxon>
        <taxon>Betaproteobacteria</taxon>
        <taxon>Burkholderiales</taxon>
        <taxon>Alcaligenaceae</taxon>
        <taxon>Bordetella</taxon>
    </lineage>
</organism>
<dbReference type="RefSeq" id="WP_066668508.1">
    <property type="nucleotide sequence ID" value="NZ_CP016171.1"/>
</dbReference>
<dbReference type="AlphaFoldDB" id="A0A193FUA2"/>
<name>A0A193FUA2_9BORD</name>
<accession>A0A193FUA2</accession>
<protein>
    <recommendedName>
        <fullName evidence="4">DUF2635 domain-containing protein</fullName>
    </recommendedName>
</protein>
<evidence type="ECO:0000313" key="3">
    <source>
        <dbReference type="Proteomes" id="UP000092213"/>
    </source>
</evidence>
<feature type="region of interest" description="Disordered" evidence="1">
    <location>
        <begin position="43"/>
        <end position="72"/>
    </location>
</feature>
<gene>
    <name evidence="2" type="ORF">BAU08_05825</name>
</gene>
<evidence type="ECO:0000256" key="1">
    <source>
        <dbReference type="SAM" id="MobiDB-lite"/>
    </source>
</evidence>